<dbReference type="GO" id="GO:0016747">
    <property type="term" value="F:acyltransferase activity, transferring groups other than amino-acyl groups"/>
    <property type="evidence" value="ECO:0007669"/>
    <property type="project" value="InterPro"/>
</dbReference>
<dbReference type="Proteomes" id="UP000480122">
    <property type="component" value="Unassembled WGS sequence"/>
</dbReference>
<gene>
    <name evidence="3" type="ORF">GLX25_10990</name>
</gene>
<feature type="transmembrane region" description="Helical" evidence="1">
    <location>
        <begin position="329"/>
        <end position="346"/>
    </location>
</feature>
<keyword evidence="1" id="KW-0812">Transmembrane</keyword>
<feature type="transmembrane region" description="Helical" evidence="1">
    <location>
        <begin position="239"/>
        <end position="256"/>
    </location>
</feature>
<feature type="transmembrane region" description="Helical" evidence="1">
    <location>
        <begin position="262"/>
        <end position="282"/>
    </location>
</feature>
<evidence type="ECO:0000259" key="2">
    <source>
        <dbReference type="Pfam" id="PF01757"/>
    </source>
</evidence>
<feature type="transmembrane region" description="Helical" evidence="1">
    <location>
        <begin position="39"/>
        <end position="60"/>
    </location>
</feature>
<dbReference type="PANTHER" id="PTHR23028">
    <property type="entry name" value="ACETYLTRANSFERASE"/>
    <property type="match status" value="1"/>
</dbReference>
<proteinExistence type="predicted"/>
<dbReference type="PANTHER" id="PTHR23028:SF53">
    <property type="entry name" value="ACYL_TRANSF_3 DOMAIN-CONTAINING PROTEIN"/>
    <property type="match status" value="1"/>
</dbReference>
<keyword evidence="3" id="KW-0808">Transferase</keyword>
<dbReference type="GO" id="GO:0009103">
    <property type="term" value="P:lipopolysaccharide biosynthetic process"/>
    <property type="evidence" value="ECO:0007669"/>
    <property type="project" value="TreeGrafter"/>
</dbReference>
<dbReference type="InterPro" id="IPR050879">
    <property type="entry name" value="Acyltransferase_3"/>
</dbReference>
<keyword evidence="1" id="KW-1133">Transmembrane helix</keyword>
<dbReference type="AlphaFoldDB" id="A0A7C9I090"/>
<name>A0A7C9I090_9MICO</name>
<feature type="transmembrane region" description="Helical" evidence="1">
    <location>
        <begin position="81"/>
        <end position="101"/>
    </location>
</feature>
<dbReference type="Pfam" id="PF01757">
    <property type="entry name" value="Acyl_transf_3"/>
    <property type="match status" value="1"/>
</dbReference>
<evidence type="ECO:0000313" key="3">
    <source>
        <dbReference type="EMBL" id="MUN07640.1"/>
    </source>
</evidence>
<dbReference type="InterPro" id="IPR002656">
    <property type="entry name" value="Acyl_transf_3_dom"/>
</dbReference>
<accession>A0A7C9I090</accession>
<protein>
    <submittedName>
        <fullName evidence="3">Acyltransferase family protein</fullName>
    </submittedName>
</protein>
<dbReference type="OrthoDB" id="3404679at2"/>
<comment type="caution">
    <text evidence="3">The sequence shown here is derived from an EMBL/GenBank/DDBJ whole genome shotgun (WGS) entry which is preliminary data.</text>
</comment>
<dbReference type="RefSeq" id="WP_155842509.1">
    <property type="nucleotide sequence ID" value="NZ_BAAAIA010000005.1"/>
</dbReference>
<feature type="transmembrane region" description="Helical" evidence="1">
    <location>
        <begin position="206"/>
        <end position="227"/>
    </location>
</feature>
<feature type="transmembrane region" description="Helical" evidence="1">
    <location>
        <begin position="179"/>
        <end position="200"/>
    </location>
</feature>
<sequence length="404" mass="43792">MVPPSTRTRAAVRPEIQALRAIAVCAVVLHHGWPAVAPAGYMGVDVFFVVSGFLITALLLREHARTGRISLKDFYLRRARRILPAAMAVLVAVTVLTYLVVPRFEWRSYFREVIASALYFENWLLAADSQDPARDDLASTPVQHFWSLSVEEQFYLAWPLLIIVAVGFAVRRARDPRRALLVVLGVATVASFAWNVVLTAQDHNLAYFSTFTRVWEFGVGGILAVLVPEVAAGRERLRAAAGWIGLALIAVPVFTFRTPEAFPGLVVLVPVAGALAVIWAGMPDARWSPARATGLAPVQWTGDISYSLYLWHWPIFMFVPFVTGVPSPPWLMVLLVVAAFAVAAASKRWIEDPARFGAAGARRPRSALLLGSVATLAALVVAAGIVGPSAAGAEACERPAHTGE</sequence>
<keyword evidence="1" id="KW-0472">Membrane</keyword>
<reference evidence="3 4" key="1">
    <citation type="submission" date="2019-11" db="EMBL/GenBank/DDBJ databases">
        <title>Agromyces kandeliae sp. nov., isolated from mangrove soil.</title>
        <authorList>
            <person name="Wang R."/>
        </authorList>
    </citation>
    <scope>NUCLEOTIDE SEQUENCE [LARGE SCALE GENOMIC DNA]</scope>
    <source>
        <strain evidence="3 4">JCM 11431</strain>
    </source>
</reference>
<keyword evidence="3" id="KW-0012">Acyltransferase</keyword>
<dbReference type="EMBL" id="WODA01000022">
    <property type="protein sequence ID" value="MUN07640.1"/>
    <property type="molecule type" value="Genomic_DNA"/>
</dbReference>
<feature type="transmembrane region" description="Helical" evidence="1">
    <location>
        <begin position="367"/>
        <end position="386"/>
    </location>
</feature>
<evidence type="ECO:0000313" key="4">
    <source>
        <dbReference type="Proteomes" id="UP000480122"/>
    </source>
</evidence>
<dbReference type="GO" id="GO:0016020">
    <property type="term" value="C:membrane"/>
    <property type="evidence" value="ECO:0007669"/>
    <property type="project" value="TreeGrafter"/>
</dbReference>
<feature type="domain" description="Acyltransferase 3" evidence="2">
    <location>
        <begin position="15"/>
        <end position="345"/>
    </location>
</feature>
<feature type="transmembrane region" description="Helical" evidence="1">
    <location>
        <begin position="153"/>
        <end position="170"/>
    </location>
</feature>
<feature type="transmembrane region" description="Helical" evidence="1">
    <location>
        <begin position="303"/>
        <end position="323"/>
    </location>
</feature>
<keyword evidence="4" id="KW-1185">Reference proteome</keyword>
<organism evidence="3 4">
    <name type="scientific">Agromyces luteolus</name>
    <dbReference type="NCBI Taxonomy" id="88373"/>
    <lineage>
        <taxon>Bacteria</taxon>
        <taxon>Bacillati</taxon>
        <taxon>Actinomycetota</taxon>
        <taxon>Actinomycetes</taxon>
        <taxon>Micrococcales</taxon>
        <taxon>Microbacteriaceae</taxon>
        <taxon>Agromyces</taxon>
    </lineage>
</organism>
<evidence type="ECO:0000256" key="1">
    <source>
        <dbReference type="SAM" id="Phobius"/>
    </source>
</evidence>